<feature type="signal peptide" evidence="2">
    <location>
        <begin position="1"/>
        <end position="24"/>
    </location>
</feature>
<gene>
    <name evidence="3" type="ordered locus">MexAM1_META1p0071</name>
</gene>
<organism evidence="3 4">
    <name type="scientific">Methylorubrum extorquens (strain ATCC 14718 / DSM 1338 / JCM 2805 / NCIMB 9133 / AM1)</name>
    <name type="common">Methylobacterium extorquens</name>
    <dbReference type="NCBI Taxonomy" id="272630"/>
    <lineage>
        <taxon>Bacteria</taxon>
        <taxon>Pseudomonadati</taxon>
        <taxon>Pseudomonadota</taxon>
        <taxon>Alphaproteobacteria</taxon>
        <taxon>Hyphomicrobiales</taxon>
        <taxon>Methylobacteriaceae</taxon>
        <taxon>Methylorubrum</taxon>
    </lineage>
</organism>
<dbReference type="OrthoDB" id="8014423at2"/>
<dbReference type="EMBL" id="CP001510">
    <property type="protein sequence ID" value="ACS38039.1"/>
    <property type="molecule type" value="Genomic_DNA"/>
</dbReference>
<feature type="region of interest" description="Disordered" evidence="1">
    <location>
        <begin position="116"/>
        <end position="141"/>
    </location>
</feature>
<evidence type="ECO:0000313" key="3">
    <source>
        <dbReference type="EMBL" id="ACS38039.1"/>
    </source>
</evidence>
<proteinExistence type="predicted"/>
<dbReference type="AlphaFoldDB" id="C5APF4"/>
<protein>
    <submittedName>
        <fullName evidence="3">Uncharacterized protein</fullName>
    </submittedName>
</protein>
<evidence type="ECO:0000313" key="4">
    <source>
        <dbReference type="Proteomes" id="UP000009081"/>
    </source>
</evidence>
<dbReference type="HOGENOM" id="CLU_513691_0_0_5"/>
<dbReference type="Proteomes" id="UP000009081">
    <property type="component" value="Chromosome"/>
</dbReference>
<keyword evidence="4" id="KW-1185">Reference proteome</keyword>
<feature type="chain" id="PRO_5002947991" evidence="2">
    <location>
        <begin position="25"/>
        <end position="530"/>
    </location>
</feature>
<dbReference type="RefSeq" id="WP_012751977.1">
    <property type="nucleotide sequence ID" value="NC_012808.1"/>
</dbReference>
<accession>C5APF4</accession>
<sequence length="530" mass="57734">MTHRPRALALAASLLVFMAPAAQASIITDFLDRIGGCRKPMSDSFSYEISPYTPKPYGKALAEWTNDDLADFRAYFVACQTRRPDWQSMGDYNRNDAIRVIDTVMAELRPKVAEARATAERKRSDAAYEAEKRSREEDQRRAEAEVAAQRVQADGAAQAERTRRNDEVRQKALPLLNELLAFMQNEIEVLPFEQKLARLDGYIARMEALGREIGDVPAAKPLLTMLEPTRTLRDQLAAEQARQATAAPPVSDARGRAGAGDGPYTDFEWMGQRAIMALTNPLQGEDFRASLSQGIDFNVGVSGIEPAATGWMVHLSGRLGSSGTPGQGFFCRVDGADTASLAVLRTVTPPYGIIHVTAPRADEYLLNSNPLRIRIVFSPCRISAPDNGPRRSTQGGRTGSPAAPSTQGATGSSSSAPPVAPSPPDLRCLINPSRRGPEQAMAHRLRQVWAIPEALRDDPSLWLTFAVTLNFDAEMTEAPKLLRSTSQRATPEQLQAAVEAAHRAIRESAPFPELGQLAGGTMQVDMTPCD</sequence>
<keyword evidence="2" id="KW-0732">Signal</keyword>
<evidence type="ECO:0000256" key="1">
    <source>
        <dbReference type="SAM" id="MobiDB-lite"/>
    </source>
</evidence>
<dbReference type="KEGG" id="mea:Mex_1p0071"/>
<evidence type="ECO:0000256" key="2">
    <source>
        <dbReference type="SAM" id="SignalP"/>
    </source>
</evidence>
<dbReference type="STRING" id="272630.MexAM1_META1p0071"/>
<reference evidence="3 4" key="1">
    <citation type="journal article" date="2009" name="PLoS ONE">
        <title>Methylobacterium genome sequences: a reference blueprint to investigate microbial metabolism of C1 compounds from natural and industrial sources.</title>
        <authorList>
            <person name="Vuilleumier S."/>
            <person name="Chistoserdova L."/>
            <person name="Lee M.-C."/>
            <person name="Bringel F."/>
            <person name="Lajus A."/>
            <person name="Zhou Y."/>
            <person name="Gourion B."/>
            <person name="Barbe V."/>
            <person name="Chang J."/>
            <person name="Cruveiller S."/>
            <person name="Dossat C."/>
            <person name="Gillett W."/>
            <person name="Gruffaz C."/>
            <person name="Haugen E."/>
            <person name="Hourcade E."/>
            <person name="Levy R."/>
            <person name="Mangenot S."/>
            <person name="Muller E."/>
            <person name="Nadalig T."/>
            <person name="Pagni M."/>
            <person name="Penny C."/>
            <person name="Peyraud R."/>
            <person name="Robinson D.G."/>
            <person name="Roche D."/>
            <person name="Rouy Z."/>
            <person name="Saenampechek C."/>
            <person name="Salvignol G."/>
            <person name="Vallenet D."/>
            <person name="Wu Z."/>
            <person name="Marx C.J."/>
            <person name="Vorholt J.A."/>
            <person name="Olson M.V."/>
            <person name="Kaul R."/>
            <person name="Weissenbach J."/>
            <person name="Medigue C."/>
            <person name="Lidstrom M.E."/>
        </authorList>
    </citation>
    <scope>NUCLEOTIDE SEQUENCE [LARGE SCALE GENOMIC DNA]</scope>
    <source>
        <strain evidence="4">ATCC 14718 / DSM 1338 / JCM 2805 / NCIMB 9133 / AM1</strain>
    </source>
</reference>
<name>C5APF4_METEA</name>
<feature type="region of interest" description="Disordered" evidence="1">
    <location>
        <begin position="384"/>
        <end position="435"/>
    </location>
</feature>
<feature type="compositionally biased region" description="Low complexity" evidence="1">
    <location>
        <begin position="402"/>
        <end position="417"/>
    </location>
</feature>